<dbReference type="Gene3D" id="1.10.10.10">
    <property type="entry name" value="Winged helix-like DNA-binding domain superfamily/Winged helix DNA-binding domain"/>
    <property type="match status" value="1"/>
</dbReference>
<dbReference type="Pfam" id="PF00581">
    <property type="entry name" value="Rhodanese"/>
    <property type="match status" value="2"/>
</dbReference>
<dbReference type="SUPFAM" id="SSF46785">
    <property type="entry name" value="Winged helix' DNA-binding domain"/>
    <property type="match status" value="1"/>
</dbReference>
<feature type="domain" description="Rhodanese" evidence="3">
    <location>
        <begin position="108"/>
        <end position="212"/>
    </location>
</feature>
<dbReference type="PANTHER" id="PTHR43855:SF1">
    <property type="entry name" value="THIOSULFATE SULFURTRANSFERASE"/>
    <property type="match status" value="1"/>
</dbReference>
<evidence type="ECO:0000313" key="5">
    <source>
        <dbReference type="Proteomes" id="UP000050535"/>
    </source>
</evidence>
<dbReference type="PROSITE" id="PS00380">
    <property type="entry name" value="RHODANESE_1"/>
    <property type="match status" value="1"/>
</dbReference>
<dbReference type="STRING" id="699431.SY89_03232"/>
<evidence type="ECO:0000256" key="2">
    <source>
        <dbReference type="RuleBase" id="RU000507"/>
    </source>
</evidence>
<evidence type="ECO:0000259" key="3">
    <source>
        <dbReference type="PROSITE" id="PS50206"/>
    </source>
</evidence>
<dbReference type="InterPro" id="IPR001763">
    <property type="entry name" value="Rhodanese-like_dom"/>
</dbReference>
<gene>
    <name evidence="4" type="primary">tssA_3</name>
    <name evidence="4" type="ORF">SY89_03232</name>
</gene>
<dbReference type="PROSITE" id="PS00683">
    <property type="entry name" value="RHODANESE_2"/>
    <property type="match status" value="1"/>
</dbReference>
<dbReference type="SMART" id="SM00450">
    <property type="entry name" value="RHOD"/>
    <property type="match status" value="2"/>
</dbReference>
<sequence length="418" mass="47294">MQFSDAEDTLEDLPPSSKFIYKELTREGSMTLKGITEATLLGSRTARYGLEKLEEAGLVESAPAIHDGRQTCYSIRTRSMGDDRMGYPERLLVSPESARDMLSKFEADDPEFRLVEVSSTYDDGHIPGAVALDPQRDFSEAGSRTVPSRERLATILGERGITPDSTVVLYSDGVNEFAAFVYWVLKHYRHRDVRLLDGGKQYWTENDYRTTEREPDVTPVEYDVQPPNDQIRAYRDDVQDALSTDVTLVDVRSPEEYRGETSVPARASGHIPRTVNVEWTSVVQDSGRFEHRSALEQPFLEEDIDGENGIILYCNVGERSALVWFALSELLGYPHVQNYDGSWSEWGNLVDAPVESPRRSETDPGGWQAIGEIFVPIYHIRVANPVILSFPKETEVHAVYLRSVWTIYWCSVRELGAR</sequence>
<reference evidence="5" key="1">
    <citation type="submission" date="2013-11" db="EMBL/GenBank/DDBJ databases">
        <authorList>
            <person name="Hoang H.T."/>
            <person name="Killian M.L."/>
            <person name="Madson D.M."/>
            <person name="Arruda P.H.E."/>
            <person name="Sun D."/>
            <person name="Schwartz K.J."/>
            <person name="Yoon K."/>
        </authorList>
    </citation>
    <scope>NUCLEOTIDE SEQUENCE [LARGE SCALE GENOMIC DNA]</scope>
    <source>
        <strain evidence="5">CDK2</strain>
    </source>
</reference>
<organism evidence="4 5">
    <name type="scientific">Halolamina pelagica</name>
    <dbReference type="NCBI Taxonomy" id="699431"/>
    <lineage>
        <taxon>Archaea</taxon>
        <taxon>Methanobacteriati</taxon>
        <taxon>Methanobacteriota</taxon>
        <taxon>Stenosarchaea group</taxon>
        <taxon>Halobacteria</taxon>
        <taxon>Halobacteriales</taxon>
        <taxon>Haloferacaceae</taxon>
    </lineage>
</organism>
<dbReference type="AlphaFoldDB" id="A0A0P7GU40"/>
<dbReference type="InterPro" id="IPR036390">
    <property type="entry name" value="WH_DNA-bd_sf"/>
</dbReference>
<accession>A0A0P7GU40</accession>
<dbReference type="Gene3D" id="3.40.250.10">
    <property type="entry name" value="Rhodanese-like domain"/>
    <property type="match status" value="2"/>
</dbReference>
<dbReference type="Proteomes" id="UP000050535">
    <property type="component" value="Unassembled WGS sequence"/>
</dbReference>
<dbReference type="InterPro" id="IPR036873">
    <property type="entry name" value="Rhodanese-like_dom_sf"/>
</dbReference>
<name>A0A0P7GU40_9EURY</name>
<dbReference type="CDD" id="cd00090">
    <property type="entry name" value="HTH_ARSR"/>
    <property type="match status" value="1"/>
</dbReference>
<proteinExistence type="predicted"/>
<dbReference type="InterPro" id="IPR036388">
    <property type="entry name" value="WH-like_DNA-bd_sf"/>
</dbReference>
<dbReference type="InterPro" id="IPR011991">
    <property type="entry name" value="ArsR-like_HTH"/>
</dbReference>
<evidence type="ECO:0000313" key="4">
    <source>
        <dbReference type="EMBL" id="KPN28998.1"/>
    </source>
</evidence>
<dbReference type="InterPro" id="IPR051126">
    <property type="entry name" value="Thiosulfate_sulfurtransferase"/>
</dbReference>
<comment type="caution">
    <text evidence="4">The sequence shown here is derived from an EMBL/GenBank/DDBJ whole genome shotgun (WGS) entry which is preliminary data.</text>
</comment>
<dbReference type="PROSITE" id="PS50206">
    <property type="entry name" value="RHODANESE_3"/>
    <property type="match status" value="2"/>
</dbReference>
<keyword evidence="5" id="KW-1185">Reference proteome</keyword>
<dbReference type="CDD" id="cd01449">
    <property type="entry name" value="TST_Repeat_2"/>
    <property type="match status" value="1"/>
</dbReference>
<dbReference type="InterPro" id="IPR001307">
    <property type="entry name" value="Thiosulphate_STrfase_CS"/>
</dbReference>
<dbReference type="CDD" id="cd01448">
    <property type="entry name" value="TST_Repeat_1"/>
    <property type="match status" value="1"/>
</dbReference>
<keyword evidence="1" id="KW-0677">Repeat</keyword>
<evidence type="ECO:0000256" key="1">
    <source>
        <dbReference type="ARBA" id="ARBA00022737"/>
    </source>
</evidence>
<dbReference type="RefSeq" id="WP_080506761.1">
    <property type="nucleotide sequence ID" value="NZ_LGUC01000002.1"/>
</dbReference>
<dbReference type="SUPFAM" id="SSF52821">
    <property type="entry name" value="Rhodanese/Cell cycle control phosphatase"/>
    <property type="match status" value="2"/>
</dbReference>
<feature type="domain" description="Rhodanese" evidence="3">
    <location>
        <begin position="242"/>
        <end position="355"/>
    </location>
</feature>
<dbReference type="EMBL" id="LGUC01000002">
    <property type="protein sequence ID" value="KPN28998.1"/>
    <property type="molecule type" value="Genomic_DNA"/>
</dbReference>
<dbReference type="GO" id="GO:0004792">
    <property type="term" value="F:thiosulfate-cyanide sulfurtransferase activity"/>
    <property type="evidence" value="ECO:0007669"/>
    <property type="project" value="InterPro"/>
</dbReference>
<dbReference type="OrthoDB" id="10492at2157"/>
<keyword evidence="2 4" id="KW-0808">Transferase</keyword>
<protein>
    <recommendedName>
        <fullName evidence="2">Sulfurtransferase</fullName>
    </recommendedName>
</protein>
<dbReference type="PANTHER" id="PTHR43855">
    <property type="entry name" value="THIOSULFATE SULFURTRANSFERASE"/>
    <property type="match status" value="1"/>
</dbReference>